<dbReference type="EMBL" id="SRRZ01000028">
    <property type="protein sequence ID" value="NQE34289.1"/>
    <property type="molecule type" value="Genomic_DNA"/>
</dbReference>
<dbReference type="SUPFAM" id="SSF52091">
    <property type="entry name" value="SpoIIaa-like"/>
    <property type="match status" value="1"/>
</dbReference>
<reference evidence="2 3" key="1">
    <citation type="journal article" date="2020" name="Sci. Rep.">
        <title>A novel cyanobacterial geosmin producer, revising GeoA distribution and dispersion patterns in Bacteria.</title>
        <authorList>
            <person name="Churro C."/>
            <person name="Semedo-Aguiar A.P."/>
            <person name="Silva A.D."/>
            <person name="Pereira-Leal J.B."/>
            <person name="Leite R.B."/>
        </authorList>
    </citation>
    <scope>NUCLEOTIDE SEQUENCE [LARGE SCALE GENOMIC DNA]</scope>
    <source>
        <strain evidence="2 3">IPMA8</strain>
    </source>
</reference>
<accession>A0ABX2CV44</accession>
<evidence type="ECO:0000259" key="1">
    <source>
        <dbReference type="PROSITE" id="PS50801"/>
    </source>
</evidence>
<gene>
    <name evidence="2" type="ORF">E5S67_02013</name>
</gene>
<dbReference type="Proteomes" id="UP000702425">
    <property type="component" value="Unassembled WGS sequence"/>
</dbReference>
<dbReference type="CDD" id="cd07043">
    <property type="entry name" value="STAS_anti-anti-sigma_factors"/>
    <property type="match status" value="1"/>
</dbReference>
<dbReference type="RefSeq" id="WP_172186898.1">
    <property type="nucleotide sequence ID" value="NZ_CAWPPK010000201.1"/>
</dbReference>
<dbReference type="Pfam" id="PF01740">
    <property type="entry name" value="STAS"/>
    <property type="match status" value="1"/>
</dbReference>
<feature type="domain" description="STAS" evidence="1">
    <location>
        <begin position="22"/>
        <end position="114"/>
    </location>
</feature>
<organism evidence="2 3">
    <name type="scientific">Microcoleus asticus IPMA8</name>
    <dbReference type="NCBI Taxonomy" id="2563858"/>
    <lineage>
        <taxon>Bacteria</taxon>
        <taxon>Bacillati</taxon>
        <taxon>Cyanobacteriota</taxon>
        <taxon>Cyanophyceae</taxon>
        <taxon>Oscillatoriophycideae</taxon>
        <taxon>Oscillatoriales</taxon>
        <taxon>Microcoleaceae</taxon>
        <taxon>Microcoleus</taxon>
        <taxon>Microcoleus asticus</taxon>
    </lineage>
</organism>
<evidence type="ECO:0000313" key="2">
    <source>
        <dbReference type="EMBL" id="NQE34289.1"/>
    </source>
</evidence>
<dbReference type="InterPro" id="IPR036513">
    <property type="entry name" value="STAS_dom_sf"/>
</dbReference>
<comment type="caution">
    <text evidence="2">The sequence shown here is derived from an EMBL/GenBank/DDBJ whole genome shotgun (WGS) entry which is preliminary data.</text>
</comment>
<sequence length="119" mass="13417">MRVIIKIVLSHEILQTSQFPHFHKEIERLIESGGKILMLDFSKINFLNNSELMAVVAIVKLVRDSSCILLISAMSEQVRILFELTGLEQIFQCLPPVEHEVPLKSELTDHLGGLHSLAS</sequence>
<dbReference type="InterPro" id="IPR002645">
    <property type="entry name" value="STAS_dom"/>
</dbReference>
<dbReference type="PANTHER" id="PTHR33495">
    <property type="entry name" value="ANTI-SIGMA FACTOR ANTAGONIST TM_1081-RELATED-RELATED"/>
    <property type="match status" value="1"/>
</dbReference>
<protein>
    <recommendedName>
        <fullName evidence="1">STAS domain-containing protein</fullName>
    </recommendedName>
</protein>
<evidence type="ECO:0000313" key="3">
    <source>
        <dbReference type="Proteomes" id="UP000702425"/>
    </source>
</evidence>
<dbReference type="Gene3D" id="3.30.750.24">
    <property type="entry name" value="STAS domain"/>
    <property type="match status" value="1"/>
</dbReference>
<keyword evidence="3" id="KW-1185">Reference proteome</keyword>
<name>A0ABX2CV44_9CYAN</name>
<dbReference type="PROSITE" id="PS50801">
    <property type="entry name" value="STAS"/>
    <property type="match status" value="1"/>
</dbReference>
<dbReference type="PANTHER" id="PTHR33495:SF2">
    <property type="entry name" value="ANTI-SIGMA FACTOR ANTAGONIST TM_1081-RELATED"/>
    <property type="match status" value="1"/>
</dbReference>
<proteinExistence type="predicted"/>